<dbReference type="eggNOG" id="COG1309">
    <property type="taxonomic scope" value="Bacteria"/>
</dbReference>
<dbReference type="PROSITE" id="PS50977">
    <property type="entry name" value="HTH_TETR_2"/>
    <property type="match status" value="1"/>
</dbReference>
<dbReference type="SUPFAM" id="SSF46689">
    <property type="entry name" value="Homeodomain-like"/>
    <property type="match status" value="1"/>
</dbReference>
<dbReference type="Pfam" id="PF18556">
    <property type="entry name" value="TetR_C_35"/>
    <property type="match status" value="1"/>
</dbReference>
<sequence length="188" mass="20773">MILCKAGEVSDITELLLDAAADLLAARGFHGLRMIEVASRAGVSRQTVYNEFGNKEGLVQAVAAHQTEEYLSGIVTRLKEDPDPWEAMRSAFRYTFERTEKDRLVSAVLTGQDAEDLLPFLTIRGHPVLFHATEVVERHLSEHFPGRHVRLTAETTVRLALSHLLMPSGDLDSAIDAVVRVARATLEA</sequence>
<dbReference type="EMBL" id="JYJG01000122">
    <property type="protein sequence ID" value="KJK47891.1"/>
    <property type="molecule type" value="Genomic_DNA"/>
</dbReference>
<feature type="DNA-binding region" description="H-T-H motif" evidence="2">
    <location>
        <begin position="33"/>
        <end position="52"/>
    </location>
</feature>
<dbReference type="AlphaFoldDB" id="A0A0F0GZ75"/>
<dbReference type="Gene3D" id="1.10.357.10">
    <property type="entry name" value="Tetracycline Repressor, domain 2"/>
    <property type="match status" value="1"/>
</dbReference>
<evidence type="ECO:0000313" key="4">
    <source>
        <dbReference type="EMBL" id="KJK47891.1"/>
    </source>
</evidence>
<organism evidence="4 5">
    <name type="scientific">Lentzea aerocolonigenes</name>
    <name type="common">Lechevalieria aerocolonigenes</name>
    <name type="synonym">Saccharothrix aerocolonigenes</name>
    <dbReference type="NCBI Taxonomy" id="68170"/>
    <lineage>
        <taxon>Bacteria</taxon>
        <taxon>Bacillati</taxon>
        <taxon>Actinomycetota</taxon>
        <taxon>Actinomycetes</taxon>
        <taxon>Pseudonocardiales</taxon>
        <taxon>Pseudonocardiaceae</taxon>
        <taxon>Lentzea</taxon>
    </lineage>
</organism>
<keyword evidence="1 2" id="KW-0238">DNA-binding</keyword>
<accession>A0A0F0GZ75</accession>
<evidence type="ECO:0000256" key="2">
    <source>
        <dbReference type="PROSITE-ProRule" id="PRU00335"/>
    </source>
</evidence>
<keyword evidence="5" id="KW-1185">Reference proteome</keyword>
<feature type="domain" description="HTH tetR-type" evidence="3">
    <location>
        <begin position="10"/>
        <end position="70"/>
    </location>
</feature>
<dbReference type="PATRIC" id="fig|68170.10.peg.4694"/>
<evidence type="ECO:0000313" key="5">
    <source>
        <dbReference type="Proteomes" id="UP000033393"/>
    </source>
</evidence>
<proteinExistence type="predicted"/>
<dbReference type="Proteomes" id="UP000033393">
    <property type="component" value="Unassembled WGS sequence"/>
</dbReference>
<dbReference type="PRINTS" id="PR00455">
    <property type="entry name" value="HTHTETR"/>
</dbReference>
<evidence type="ECO:0000256" key="1">
    <source>
        <dbReference type="ARBA" id="ARBA00023125"/>
    </source>
</evidence>
<dbReference type="STRING" id="68170.GCA_000974445_02985"/>
<dbReference type="GO" id="GO:0000976">
    <property type="term" value="F:transcription cis-regulatory region binding"/>
    <property type="evidence" value="ECO:0007669"/>
    <property type="project" value="TreeGrafter"/>
</dbReference>
<protein>
    <recommendedName>
        <fullName evidence="3">HTH tetR-type domain-containing protein</fullName>
    </recommendedName>
</protein>
<dbReference type="Pfam" id="PF00440">
    <property type="entry name" value="TetR_N"/>
    <property type="match status" value="1"/>
</dbReference>
<name>A0A0F0GZ75_LENAE</name>
<reference evidence="4 5" key="1">
    <citation type="submission" date="2015-02" db="EMBL/GenBank/DDBJ databases">
        <authorList>
            <person name="Ju K.-S."/>
            <person name="Doroghazi J.R."/>
            <person name="Metcalf W."/>
        </authorList>
    </citation>
    <scope>NUCLEOTIDE SEQUENCE [LARGE SCALE GENOMIC DNA]</scope>
    <source>
        <strain evidence="4 5">NRRL B-16140</strain>
    </source>
</reference>
<gene>
    <name evidence="4" type="ORF">UK23_18955</name>
</gene>
<dbReference type="InterPro" id="IPR009057">
    <property type="entry name" value="Homeodomain-like_sf"/>
</dbReference>
<dbReference type="InterPro" id="IPR040611">
    <property type="entry name" value="AlkX_C"/>
</dbReference>
<dbReference type="InterPro" id="IPR001647">
    <property type="entry name" value="HTH_TetR"/>
</dbReference>
<dbReference type="InterPro" id="IPR050109">
    <property type="entry name" value="HTH-type_TetR-like_transc_reg"/>
</dbReference>
<comment type="caution">
    <text evidence="4">The sequence shown here is derived from an EMBL/GenBank/DDBJ whole genome shotgun (WGS) entry which is preliminary data.</text>
</comment>
<dbReference type="GO" id="GO:0003700">
    <property type="term" value="F:DNA-binding transcription factor activity"/>
    <property type="evidence" value="ECO:0007669"/>
    <property type="project" value="TreeGrafter"/>
</dbReference>
<dbReference type="PANTHER" id="PTHR30055:SF146">
    <property type="entry name" value="HTH-TYPE TRANSCRIPTIONAL DUAL REGULATOR CECR"/>
    <property type="match status" value="1"/>
</dbReference>
<dbReference type="PANTHER" id="PTHR30055">
    <property type="entry name" value="HTH-TYPE TRANSCRIPTIONAL REGULATOR RUTR"/>
    <property type="match status" value="1"/>
</dbReference>
<evidence type="ECO:0000259" key="3">
    <source>
        <dbReference type="PROSITE" id="PS50977"/>
    </source>
</evidence>